<dbReference type="Pfam" id="PF07654">
    <property type="entry name" value="C1-set"/>
    <property type="match status" value="1"/>
</dbReference>
<dbReference type="Pfam" id="PF00969">
    <property type="entry name" value="MHC_II_beta"/>
    <property type="match status" value="1"/>
</dbReference>
<evidence type="ECO:0000313" key="11">
    <source>
        <dbReference type="Proteomes" id="UP000593565"/>
    </source>
</evidence>
<evidence type="ECO:0000256" key="7">
    <source>
        <dbReference type="SAM" id="Phobius"/>
    </source>
</evidence>
<keyword evidence="3 7" id="KW-1133">Transmembrane helix</keyword>
<protein>
    <recommendedName>
        <fullName evidence="9">Ig-like domain-containing protein</fullName>
    </recommendedName>
</protein>
<evidence type="ECO:0000256" key="8">
    <source>
        <dbReference type="SAM" id="SignalP"/>
    </source>
</evidence>
<dbReference type="InterPro" id="IPR013783">
    <property type="entry name" value="Ig-like_fold"/>
</dbReference>
<dbReference type="InterPro" id="IPR000353">
    <property type="entry name" value="MHC_II_b_N"/>
</dbReference>
<keyword evidence="4" id="KW-1015">Disulfide bond</keyword>
<feature type="domain" description="Ig-like" evidence="9">
    <location>
        <begin position="111"/>
        <end position="200"/>
    </location>
</feature>
<reference evidence="10 11" key="1">
    <citation type="submission" date="2020-02" db="EMBL/GenBank/DDBJ databases">
        <title>A chromosome-scale genome assembly of the black bullhead catfish (Ameiurus melas).</title>
        <authorList>
            <person name="Wen M."/>
            <person name="Zham M."/>
            <person name="Cabau C."/>
            <person name="Klopp C."/>
            <person name="Donnadieu C."/>
            <person name="Roques C."/>
            <person name="Bouchez O."/>
            <person name="Lampietro C."/>
            <person name="Jouanno E."/>
            <person name="Herpin A."/>
            <person name="Louis A."/>
            <person name="Berthelot C."/>
            <person name="Parey E."/>
            <person name="Roest-Crollius H."/>
            <person name="Braasch I."/>
            <person name="Postlethwait J."/>
            <person name="Robinson-Rechavi M."/>
            <person name="Echchiki A."/>
            <person name="Begum T."/>
            <person name="Montfort J."/>
            <person name="Schartl M."/>
            <person name="Bobe J."/>
            <person name="Guiguen Y."/>
        </authorList>
    </citation>
    <scope>NUCLEOTIDE SEQUENCE [LARGE SCALE GENOMIC DNA]</scope>
    <source>
        <strain evidence="10">M_S1</strain>
        <tissue evidence="10">Blood</tissue>
    </source>
</reference>
<feature type="compositionally biased region" description="Low complexity" evidence="6">
    <location>
        <begin position="258"/>
        <end position="279"/>
    </location>
</feature>
<evidence type="ECO:0000256" key="6">
    <source>
        <dbReference type="SAM" id="MobiDB-lite"/>
    </source>
</evidence>
<dbReference type="Gene3D" id="2.60.40.10">
    <property type="entry name" value="Immunoglobulins"/>
    <property type="match status" value="1"/>
</dbReference>
<accession>A0A7J5ZIK6</accession>
<feature type="signal peptide" evidence="8">
    <location>
        <begin position="1"/>
        <end position="23"/>
    </location>
</feature>
<sequence length="279" mass="31990">MSVYAPSLLCILLVLFTFRAVDGYYAQRYRQCYYTRDLVTIEFIYSWYFNKAEYLRYNSTTDRYTGYTVYGAKMAESLNLDPKNSLYSYVYTFCKYNKDNYASTVLKKVKPKVMVRSLTSDTDILPAILLCTVYDYHPKGIKVSWLRDGEVVTEGVSSTDELSDGDWFYQIHTYLEYTPRPGENISCMVQHESLTQPLISTWEPSLPLDQKNKLIIGIFLLVLGMVLAIAGFLYYMLRCKGLVAKQTSQTISLERTTSEISQSSQSSQNSQTALQTSTP</sequence>
<evidence type="ECO:0000256" key="1">
    <source>
        <dbReference type="ARBA" id="ARBA00004479"/>
    </source>
</evidence>
<feature type="transmembrane region" description="Helical" evidence="7">
    <location>
        <begin position="214"/>
        <end position="237"/>
    </location>
</feature>
<organism evidence="10 11">
    <name type="scientific">Ameiurus melas</name>
    <name type="common">Black bullhead</name>
    <name type="synonym">Silurus melas</name>
    <dbReference type="NCBI Taxonomy" id="219545"/>
    <lineage>
        <taxon>Eukaryota</taxon>
        <taxon>Metazoa</taxon>
        <taxon>Chordata</taxon>
        <taxon>Craniata</taxon>
        <taxon>Vertebrata</taxon>
        <taxon>Euteleostomi</taxon>
        <taxon>Actinopterygii</taxon>
        <taxon>Neopterygii</taxon>
        <taxon>Teleostei</taxon>
        <taxon>Ostariophysi</taxon>
        <taxon>Siluriformes</taxon>
        <taxon>Ictaluridae</taxon>
        <taxon>Ameiurus</taxon>
    </lineage>
</organism>
<keyword evidence="2 7" id="KW-0812">Transmembrane</keyword>
<comment type="subcellular location">
    <subcellularLocation>
        <location evidence="1">Membrane</location>
        <topology evidence="1">Single-pass type I membrane protein</topology>
    </subcellularLocation>
</comment>
<dbReference type="InterPro" id="IPR014745">
    <property type="entry name" value="MHC_II_a/b_N"/>
</dbReference>
<feature type="region of interest" description="Disordered" evidence="6">
    <location>
        <begin position="257"/>
        <end position="279"/>
    </location>
</feature>
<dbReference type="PROSITE" id="PS50835">
    <property type="entry name" value="IG_LIKE"/>
    <property type="match status" value="1"/>
</dbReference>
<dbReference type="InterPro" id="IPR011162">
    <property type="entry name" value="MHC_I/II-like_Ag-recog"/>
</dbReference>
<keyword evidence="5" id="KW-0325">Glycoprotein</keyword>
<dbReference type="Gene3D" id="3.10.320.10">
    <property type="entry name" value="Class II Histocompatibility Antigen, M Beta Chain, Chain B, domain 1"/>
    <property type="match status" value="1"/>
</dbReference>
<name>A0A7J5ZIK6_AMEME</name>
<dbReference type="PANTHER" id="PTHR19944">
    <property type="entry name" value="MHC CLASS II-RELATED"/>
    <property type="match status" value="1"/>
</dbReference>
<dbReference type="GO" id="GO:0042613">
    <property type="term" value="C:MHC class II protein complex"/>
    <property type="evidence" value="ECO:0007669"/>
    <property type="project" value="InterPro"/>
</dbReference>
<evidence type="ECO:0000256" key="4">
    <source>
        <dbReference type="ARBA" id="ARBA00023157"/>
    </source>
</evidence>
<dbReference type="SUPFAM" id="SSF48726">
    <property type="entry name" value="Immunoglobulin"/>
    <property type="match status" value="1"/>
</dbReference>
<evidence type="ECO:0000256" key="5">
    <source>
        <dbReference type="ARBA" id="ARBA00023180"/>
    </source>
</evidence>
<gene>
    <name evidence="10" type="ORF">AMELA_G00284130</name>
</gene>
<comment type="caution">
    <text evidence="10">The sequence shown here is derived from an EMBL/GenBank/DDBJ whole genome shotgun (WGS) entry which is preliminary data.</text>
</comment>
<keyword evidence="11" id="KW-1185">Reference proteome</keyword>
<dbReference type="InterPro" id="IPR003597">
    <property type="entry name" value="Ig_C1-set"/>
</dbReference>
<dbReference type="GO" id="GO:0019882">
    <property type="term" value="P:antigen processing and presentation"/>
    <property type="evidence" value="ECO:0007669"/>
    <property type="project" value="InterPro"/>
</dbReference>
<dbReference type="EMBL" id="JAAGNN010000029">
    <property type="protein sequence ID" value="KAF4070300.1"/>
    <property type="molecule type" value="Genomic_DNA"/>
</dbReference>
<dbReference type="AlphaFoldDB" id="A0A7J5ZIK6"/>
<keyword evidence="8" id="KW-0732">Signal</keyword>
<dbReference type="InterPro" id="IPR036179">
    <property type="entry name" value="Ig-like_dom_sf"/>
</dbReference>
<dbReference type="Proteomes" id="UP000593565">
    <property type="component" value="Unassembled WGS sequence"/>
</dbReference>
<evidence type="ECO:0000259" key="9">
    <source>
        <dbReference type="PROSITE" id="PS50835"/>
    </source>
</evidence>
<dbReference type="GO" id="GO:0006955">
    <property type="term" value="P:immune response"/>
    <property type="evidence" value="ECO:0007669"/>
    <property type="project" value="InterPro"/>
</dbReference>
<evidence type="ECO:0000256" key="3">
    <source>
        <dbReference type="ARBA" id="ARBA00022989"/>
    </source>
</evidence>
<evidence type="ECO:0000313" key="10">
    <source>
        <dbReference type="EMBL" id="KAF4070300.1"/>
    </source>
</evidence>
<dbReference type="InterPro" id="IPR007110">
    <property type="entry name" value="Ig-like_dom"/>
</dbReference>
<feature type="chain" id="PRO_5029642982" description="Ig-like domain-containing protein" evidence="8">
    <location>
        <begin position="24"/>
        <end position="279"/>
    </location>
</feature>
<dbReference type="SMART" id="SM00407">
    <property type="entry name" value="IGc1"/>
    <property type="match status" value="1"/>
</dbReference>
<dbReference type="SMART" id="SM00921">
    <property type="entry name" value="MHC_II_beta"/>
    <property type="match status" value="1"/>
</dbReference>
<evidence type="ECO:0000256" key="2">
    <source>
        <dbReference type="ARBA" id="ARBA00022692"/>
    </source>
</evidence>
<proteinExistence type="predicted"/>
<keyword evidence="7" id="KW-0472">Membrane</keyword>
<dbReference type="InterPro" id="IPR050160">
    <property type="entry name" value="MHC/Immunoglobulin"/>
</dbReference>
<dbReference type="PANTHER" id="PTHR19944:SF99">
    <property type="entry name" value="HLA CLASS II HISTOCOMPATIBILITY ANTIGEN, DRB1 BETA CHAIN"/>
    <property type="match status" value="1"/>
</dbReference>
<dbReference type="SUPFAM" id="SSF54452">
    <property type="entry name" value="MHC antigen-recognition domain"/>
    <property type="match status" value="1"/>
</dbReference>